<dbReference type="GO" id="GO:0004791">
    <property type="term" value="F:thioredoxin-disulfide reductase (NADPH) activity"/>
    <property type="evidence" value="ECO:0007669"/>
    <property type="project" value="UniProtKB-UniRule"/>
</dbReference>
<protein>
    <recommendedName>
        <fullName evidence="2 8">Thioredoxin reductase</fullName>
        <ecNumber evidence="8">1.8.1.9</ecNumber>
    </recommendedName>
</protein>
<dbReference type="PANTHER" id="PTHR48105">
    <property type="entry name" value="THIOREDOXIN REDUCTASE 1-RELATED-RELATED"/>
    <property type="match status" value="1"/>
</dbReference>
<feature type="domain" description="FAD/NAD(P)-binding" evidence="10">
    <location>
        <begin position="13"/>
        <end position="305"/>
    </location>
</feature>
<dbReference type="InterPro" id="IPR008255">
    <property type="entry name" value="Pyr_nucl-diS_OxRdtase_2_AS"/>
</dbReference>
<comment type="subunit">
    <text evidence="8">Homodimer.</text>
</comment>
<comment type="caution">
    <text evidence="11">The sequence shown here is derived from an EMBL/GenBank/DDBJ whole genome shotgun (WGS) entry which is preliminary data.</text>
</comment>
<evidence type="ECO:0000256" key="5">
    <source>
        <dbReference type="ARBA" id="ARBA00023002"/>
    </source>
</evidence>
<comment type="similarity">
    <text evidence="1 8">Belongs to the class-II pyridine nucleotide-disulfide oxidoreductase family.</text>
</comment>
<dbReference type="Proteomes" id="UP000761264">
    <property type="component" value="Unassembled WGS sequence"/>
</dbReference>
<dbReference type="GO" id="GO:0019430">
    <property type="term" value="P:removal of superoxide radicals"/>
    <property type="evidence" value="ECO:0007669"/>
    <property type="project" value="UniProtKB-UniRule"/>
</dbReference>
<dbReference type="EMBL" id="JAAQPH010000005">
    <property type="protein sequence ID" value="NIA68738.1"/>
    <property type="molecule type" value="Genomic_DNA"/>
</dbReference>
<dbReference type="PROSITE" id="PS00573">
    <property type="entry name" value="PYRIDINE_REDOX_2"/>
    <property type="match status" value="1"/>
</dbReference>
<evidence type="ECO:0000259" key="10">
    <source>
        <dbReference type="Pfam" id="PF07992"/>
    </source>
</evidence>
<dbReference type="InterPro" id="IPR036188">
    <property type="entry name" value="FAD/NAD-bd_sf"/>
</dbReference>
<keyword evidence="6" id="KW-1015">Disulfide bond</keyword>
<evidence type="ECO:0000256" key="7">
    <source>
        <dbReference type="ARBA" id="ARBA00023284"/>
    </source>
</evidence>
<dbReference type="RefSeq" id="WP_167223614.1">
    <property type="nucleotide sequence ID" value="NZ_JAAQPH010000005.1"/>
</dbReference>
<dbReference type="InterPro" id="IPR050097">
    <property type="entry name" value="Ferredoxin-NADP_redctase_2"/>
</dbReference>
<dbReference type="GO" id="GO:0005737">
    <property type="term" value="C:cytoplasm"/>
    <property type="evidence" value="ECO:0007669"/>
    <property type="project" value="InterPro"/>
</dbReference>
<dbReference type="Pfam" id="PF07992">
    <property type="entry name" value="Pyr_redox_2"/>
    <property type="match status" value="1"/>
</dbReference>
<dbReference type="PRINTS" id="PR00368">
    <property type="entry name" value="FADPNR"/>
</dbReference>
<keyword evidence="4 8" id="KW-0274">FAD</keyword>
<dbReference type="AlphaFoldDB" id="A0A967C2Z3"/>
<evidence type="ECO:0000256" key="2">
    <source>
        <dbReference type="ARBA" id="ARBA00018719"/>
    </source>
</evidence>
<accession>A0A967C2Z3</accession>
<dbReference type="PRINTS" id="PR00469">
    <property type="entry name" value="PNDRDTASEII"/>
</dbReference>
<dbReference type="InterPro" id="IPR005982">
    <property type="entry name" value="Thioredox_Rdtase"/>
</dbReference>
<keyword evidence="12" id="KW-1185">Reference proteome</keyword>
<organism evidence="11 12">
    <name type="scientific">Pelagibius litoralis</name>
    <dbReference type="NCBI Taxonomy" id="374515"/>
    <lineage>
        <taxon>Bacteria</taxon>
        <taxon>Pseudomonadati</taxon>
        <taxon>Pseudomonadota</taxon>
        <taxon>Alphaproteobacteria</taxon>
        <taxon>Rhodospirillales</taxon>
        <taxon>Rhodovibrionaceae</taxon>
        <taxon>Pelagibius</taxon>
    </lineage>
</organism>
<gene>
    <name evidence="11" type="primary">trxB</name>
    <name evidence="11" type="ORF">HBA54_09060</name>
</gene>
<evidence type="ECO:0000256" key="8">
    <source>
        <dbReference type="RuleBase" id="RU003880"/>
    </source>
</evidence>
<keyword evidence="9" id="KW-0521">NADP</keyword>
<keyword evidence="7 8" id="KW-0676">Redox-active center</keyword>
<evidence type="ECO:0000256" key="3">
    <source>
        <dbReference type="ARBA" id="ARBA00022630"/>
    </source>
</evidence>
<dbReference type="NCBIfam" id="TIGR01292">
    <property type="entry name" value="TRX_reduct"/>
    <property type="match status" value="1"/>
</dbReference>
<evidence type="ECO:0000256" key="1">
    <source>
        <dbReference type="ARBA" id="ARBA00009333"/>
    </source>
</evidence>
<name>A0A967C2Z3_9PROT</name>
<evidence type="ECO:0000256" key="4">
    <source>
        <dbReference type="ARBA" id="ARBA00022827"/>
    </source>
</evidence>
<proteinExistence type="inferred from homology"/>
<evidence type="ECO:0000256" key="6">
    <source>
        <dbReference type="ARBA" id="ARBA00023157"/>
    </source>
</evidence>
<dbReference type="Gene3D" id="3.50.50.60">
    <property type="entry name" value="FAD/NAD(P)-binding domain"/>
    <property type="match status" value="2"/>
</dbReference>
<evidence type="ECO:0000313" key="11">
    <source>
        <dbReference type="EMBL" id="NIA68738.1"/>
    </source>
</evidence>
<evidence type="ECO:0000256" key="9">
    <source>
        <dbReference type="RuleBase" id="RU003881"/>
    </source>
</evidence>
<dbReference type="SUPFAM" id="SSF51905">
    <property type="entry name" value="FAD/NAD(P)-binding domain"/>
    <property type="match status" value="1"/>
</dbReference>
<dbReference type="InterPro" id="IPR023753">
    <property type="entry name" value="FAD/NAD-binding_dom"/>
</dbReference>
<dbReference type="EC" id="1.8.1.9" evidence="8"/>
<sequence length="328" mass="34792">MAQAAKGQERHSKVLIIGSGAAGLTAAIYTARANLKPLLVHGLQPGGQMTITTDVENYPGFADVIQGPWLMEQMQKQAEHVGTELVSDIITEVDVTRRPFVCKGDSGTTYTADAIVVATGAQARWLGIEGEQKFNGRGVSACATCDGFFYRDKEVVVVGGGNTAVEEALYLANICSKVTLVHRRDSLRAEKIGQDRLFRHPKIEVRWNAVIDDILGGDGPMDGVEAVRLRDTQSGALNEVPCEGVFIAIGHDPATAVFKGKLAMDDEGYLLAESGATGTSIPGVFVAGDCVDKVFRQAVTAAGMGCMAALEAEKYLAELEDSASEAAE</sequence>
<comment type="catalytic activity">
    <reaction evidence="8">
        <text>[thioredoxin]-dithiol + NADP(+) = [thioredoxin]-disulfide + NADPH + H(+)</text>
        <dbReference type="Rhea" id="RHEA:20345"/>
        <dbReference type="Rhea" id="RHEA-COMP:10698"/>
        <dbReference type="Rhea" id="RHEA-COMP:10700"/>
        <dbReference type="ChEBI" id="CHEBI:15378"/>
        <dbReference type="ChEBI" id="CHEBI:29950"/>
        <dbReference type="ChEBI" id="CHEBI:50058"/>
        <dbReference type="ChEBI" id="CHEBI:57783"/>
        <dbReference type="ChEBI" id="CHEBI:58349"/>
        <dbReference type="EC" id="1.8.1.9"/>
    </reaction>
</comment>
<evidence type="ECO:0000313" key="12">
    <source>
        <dbReference type="Proteomes" id="UP000761264"/>
    </source>
</evidence>
<reference evidence="11" key="1">
    <citation type="submission" date="2020-03" db="EMBL/GenBank/DDBJ databases">
        <title>Genome of Pelagibius litoralis DSM 21314T.</title>
        <authorList>
            <person name="Wang G."/>
        </authorList>
    </citation>
    <scope>NUCLEOTIDE SEQUENCE</scope>
    <source>
        <strain evidence="11">DSM 21314</strain>
    </source>
</reference>
<comment type="cofactor">
    <cofactor evidence="9">
        <name>FAD</name>
        <dbReference type="ChEBI" id="CHEBI:57692"/>
    </cofactor>
    <text evidence="9">Binds 1 FAD per subunit.</text>
</comment>
<keyword evidence="5 8" id="KW-0560">Oxidoreductase</keyword>
<keyword evidence="3 8" id="KW-0285">Flavoprotein</keyword>